<comment type="caution">
    <text evidence="1">The sequence shown here is derived from an EMBL/GenBank/DDBJ whole genome shotgun (WGS) entry which is preliminary data.</text>
</comment>
<accession>A0A368BXF7</accession>
<name>A0A368BXF7_9GAMM</name>
<dbReference type="AlphaFoldDB" id="A0A368BXF7"/>
<gene>
    <name evidence="1" type="ORF">DBW96_02095</name>
</gene>
<organism evidence="1 2">
    <name type="scientific">SAR86 cluster bacterium</name>
    <dbReference type="NCBI Taxonomy" id="2030880"/>
    <lineage>
        <taxon>Bacteria</taxon>
        <taxon>Pseudomonadati</taxon>
        <taxon>Pseudomonadota</taxon>
        <taxon>Gammaproteobacteria</taxon>
        <taxon>SAR86 cluster</taxon>
    </lineage>
</organism>
<evidence type="ECO:0000313" key="1">
    <source>
        <dbReference type="EMBL" id="RCL41547.1"/>
    </source>
</evidence>
<sequence>MKVKLSHFLDELFESNNTFKNALKRFYPINANLEITGICEFNLFLSEELSQLSTNKSNDKDFEISCGLTDMSFLLRHEFKQEWISGDSEKALGLINLLRNTNINFEYLVAKHLGDIPALGLMMLQRRATQTEINKAINEDIVLNNIRAFALRLDRAERIGQS</sequence>
<protein>
    <recommendedName>
        <fullName evidence="3">SCP2 domain-containing protein</fullName>
    </recommendedName>
</protein>
<reference evidence="1 2" key="1">
    <citation type="journal article" date="2018" name="Microbiome">
        <title>Fine metagenomic profile of the Mediterranean stratified and mixed water columns revealed by assembly and recruitment.</title>
        <authorList>
            <person name="Haro-Moreno J.M."/>
            <person name="Lopez-Perez M."/>
            <person name="De La Torre J.R."/>
            <person name="Picazo A."/>
            <person name="Camacho A."/>
            <person name="Rodriguez-Valera F."/>
        </authorList>
    </citation>
    <scope>NUCLEOTIDE SEQUENCE [LARGE SCALE GENOMIC DNA]</scope>
    <source>
        <strain evidence="1">MED-G82</strain>
    </source>
</reference>
<proteinExistence type="predicted"/>
<evidence type="ECO:0008006" key="3">
    <source>
        <dbReference type="Google" id="ProtNLM"/>
    </source>
</evidence>
<dbReference type="EMBL" id="QOPE01000011">
    <property type="protein sequence ID" value="RCL41547.1"/>
    <property type="molecule type" value="Genomic_DNA"/>
</dbReference>
<evidence type="ECO:0000313" key="2">
    <source>
        <dbReference type="Proteomes" id="UP000253307"/>
    </source>
</evidence>
<dbReference type="Proteomes" id="UP000253307">
    <property type="component" value="Unassembled WGS sequence"/>
</dbReference>